<evidence type="ECO:0000256" key="3">
    <source>
        <dbReference type="ARBA" id="ARBA00022692"/>
    </source>
</evidence>
<dbReference type="InterPro" id="IPR007168">
    <property type="entry name" value="Phageshock_PspC_N"/>
</dbReference>
<dbReference type="EMBL" id="CP139558">
    <property type="protein sequence ID" value="WPU93344.1"/>
    <property type="molecule type" value="Genomic_DNA"/>
</dbReference>
<keyword evidence="11" id="KW-1185">Reference proteome</keyword>
<feature type="transmembrane region" description="Helical" evidence="7">
    <location>
        <begin position="131"/>
        <end position="149"/>
    </location>
</feature>
<keyword evidence="4 7" id="KW-1133">Transmembrane helix</keyword>
<feature type="domain" description="Phage shock protein PspC N-terminal" evidence="8">
    <location>
        <begin position="3"/>
        <end position="59"/>
    </location>
</feature>
<keyword evidence="5 7" id="KW-0472">Membrane</keyword>
<protein>
    <submittedName>
        <fullName evidence="10">PspC domain-containing protein</fullName>
    </submittedName>
</protein>
<evidence type="ECO:0000256" key="5">
    <source>
        <dbReference type="ARBA" id="ARBA00023136"/>
    </source>
</evidence>
<feature type="transmembrane region" description="Helical" evidence="7">
    <location>
        <begin position="34"/>
        <end position="57"/>
    </location>
</feature>
<evidence type="ECO:0000256" key="7">
    <source>
        <dbReference type="SAM" id="Phobius"/>
    </source>
</evidence>
<name>A0ABZ0TJK6_9SPHI</name>
<dbReference type="Pfam" id="PF18917">
    <property type="entry name" value="LiaI-LiaF-like_TM1"/>
    <property type="match status" value="1"/>
</dbReference>
<evidence type="ECO:0000256" key="6">
    <source>
        <dbReference type="SAM" id="MobiDB-lite"/>
    </source>
</evidence>
<evidence type="ECO:0000256" key="2">
    <source>
        <dbReference type="ARBA" id="ARBA00022475"/>
    </source>
</evidence>
<dbReference type="PANTHER" id="PTHR33885">
    <property type="entry name" value="PHAGE SHOCK PROTEIN C"/>
    <property type="match status" value="1"/>
</dbReference>
<dbReference type="Proteomes" id="UP001324380">
    <property type="component" value="Chromosome"/>
</dbReference>
<comment type="subcellular location">
    <subcellularLocation>
        <location evidence="1">Cell membrane</location>
        <topology evidence="1">Single-pass membrane protein</topology>
    </subcellularLocation>
</comment>
<keyword evidence="3 7" id="KW-0812">Transmembrane</keyword>
<evidence type="ECO:0000313" key="11">
    <source>
        <dbReference type="Proteomes" id="UP001324380"/>
    </source>
</evidence>
<evidence type="ECO:0000256" key="4">
    <source>
        <dbReference type="ARBA" id="ARBA00022989"/>
    </source>
</evidence>
<reference evidence="10 11" key="1">
    <citation type="submission" date="2023-11" db="EMBL/GenBank/DDBJ databases">
        <title>Analysis of the Genomes of Mucilaginibacter gossypii cycad 4 and M. sabulilitoris SNA2: microbes with the potential for plant growth promotion.</title>
        <authorList>
            <person name="Hirsch A.M."/>
            <person name="Humm E."/>
            <person name="Rubbi M."/>
            <person name="Del Vecchio G."/>
            <person name="Ha S.M."/>
            <person name="Pellegrini M."/>
            <person name="Gunsalus R.P."/>
        </authorList>
    </citation>
    <scope>NUCLEOTIDE SEQUENCE [LARGE SCALE GENOMIC DNA]</scope>
    <source>
        <strain evidence="10 11">SNA2</strain>
    </source>
</reference>
<dbReference type="Pfam" id="PF04024">
    <property type="entry name" value="PspC"/>
    <property type="match status" value="1"/>
</dbReference>
<evidence type="ECO:0000256" key="1">
    <source>
        <dbReference type="ARBA" id="ARBA00004162"/>
    </source>
</evidence>
<gene>
    <name evidence="10" type="ORF">SNE25_28910</name>
</gene>
<feature type="compositionally biased region" description="Basic and acidic residues" evidence="6">
    <location>
        <begin position="156"/>
        <end position="188"/>
    </location>
</feature>
<dbReference type="InterPro" id="IPR052027">
    <property type="entry name" value="PspC"/>
</dbReference>
<evidence type="ECO:0000259" key="9">
    <source>
        <dbReference type="Pfam" id="PF18917"/>
    </source>
</evidence>
<dbReference type="PANTHER" id="PTHR33885:SF3">
    <property type="entry name" value="PHAGE SHOCK PROTEIN C"/>
    <property type="match status" value="1"/>
</dbReference>
<organism evidence="10 11">
    <name type="scientific">Mucilaginibacter sabulilitoris</name>
    <dbReference type="NCBI Taxonomy" id="1173583"/>
    <lineage>
        <taxon>Bacteria</taxon>
        <taxon>Pseudomonadati</taxon>
        <taxon>Bacteroidota</taxon>
        <taxon>Sphingobacteriia</taxon>
        <taxon>Sphingobacteriales</taxon>
        <taxon>Sphingobacteriaceae</taxon>
        <taxon>Mucilaginibacter</taxon>
    </lineage>
</organism>
<evidence type="ECO:0000259" key="8">
    <source>
        <dbReference type="Pfam" id="PF04024"/>
    </source>
</evidence>
<evidence type="ECO:0000313" key="10">
    <source>
        <dbReference type="EMBL" id="WPU93344.1"/>
    </source>
</evidence>
<accession>A0ABZ0TJK6</accession>
<dbReference type="InterPro" id="IPR043726">
    <property type="entry name" value="LiaI-LiaF-like_TM1"/>
</dbReference>
<feature type="transmembrane region" description="Helical" evidence="7">
    <location>
        <begin position="99"/>
        <end position="119"/>
    </location>
</feature>
<dbReference type="RefSeq" id="WP_321562480.1">
    <property type="nucleotide sequence ID" value="NZ_CP139558.1"/>
</dbReference>
<keyword evidence="2" id="KW-1003">Cell membrane</keyword>
<feature type="domain" description="LiaI-LiaF-like transmembrane region" evidence="9">
    <location>
        <begin position="104"/>
        <end position="145"/>
    </location>
</feature>
<feature type="region of interest" description="Disordered" evidence="6">
    <location>
        <begin position="156"/>
        <end position="194"/>
    </location>
</feature>
<sequence length="194" mass="22058">MEKKLYRDEHRKVLGGVCAGLADYFDMDIAIVRALFLLTFIFMGTGFMVYIVLWIVLPRKDYSPFNPHVDYRVPPQEPFNPFTGNVPPMPGSPVKKQGATNAGLIIGVILIFIGGSFLLHELHIFRLWHLGKLWPAILVIVGFAIMASGNRRKPWERENWQNADTKEEIKDDTLNKDESFTKNDDSAKDNPPTV</sequence>
<proteinExistence type="predicted"/>